<dbReference type="EMBL" id="VUJU01004535">
    <property type="protein sequence ID" value="KAF0754054.1"/>
    <property type="molecule type" value="Genomic_DNA"/>
</dbReference>
<feature type="domain" description="Integrase catalytic" evidence="1">
    <location>
        <begin position="1"/>
        <end position="183"/>
    </location>
</feature>
<dbReference type="AlphaFoldDB" id="A0A6G0YEC0"/>
<dbReference type="Proteomes" id="UP000478052">
    <property type="component" value="Unassembled WGS sequence"/>
</dbReference>
<comment type="caution">
    <text evidence="2">The sequence shown here is derived from an EMBL/GenBank/DDBJ whole genome shotgun (WGS) entry which is preliminary data.</text>
</comment>
<dbReference type="GO" id="GO:0015074">
    <property type="term" value="P:DNA integration"/>
    <property type="evidence" value="ECO:0007669"/>
    <property type="project" value="InterPro"/>
</dbReference>
<dbReference type="InterPro" id="IPR012337">
    <property type="entry name" value="RNaseH-like_sf"/>
</dbReference>
<evidence type="ECO:0000313" key="2">
    <source>
        <dbReference type="EMBL" id="KAF0754054.1"/>
    </source>
</evidence>
<protein>
    <recommendedName>
        <fullName evidence="1">Integrase catalytic domain-containing protein</fullName>
    </recommendedName>
</protein>
<accession>A0A6G0YEC0</accession>
<organism evidence="2 3">
    <name type="scientific">Aphis craccivora</name>
    <name type="common">Cowpea aphid</name>
    <dbReference type="NCBI Taxonomy" id="307492"/>
    <lineage>
        <taxon>Eukaryota</taxon>
        <taxon>Metazoa</taxon>
        <taxon>Ecdysozoa</taxon>
        <taxon>Arthropoda</taxon>
        <taxon>Hexapoda</taxon>
        <taxon>Insecta</taxon>
        <taxon>Pterygota</taxon>
        <taxon>Neoptera</taxon>
        <taxon>Paraneoptera</taxon>
        <taxon>Hemiptera</taxon>
        <taxon>Sternorrhyncha</taxon>
        <taxon>Aphidomorpha</taxon>
        <taxon>Aphidoidea</taxon>
        <taxon>Aphididae</taxon>
        <taxon>Aphidini</taxon>
        <taxon>Aphis</taxon>
        <taxon>Aphis</taxon>
    </lineage>
</organism>
<dbReference type="GO" id="GO:0003676">
    <property type="term" value="F:nucleic acid binding"/>
    <property type="evidence" value="ECO:0007669"/>
    <property type="project" value="InterPro"/>
</dbReference>
<dbReference type="PANTHER" id="PTHR47331:SF1">
    <property type="entry name" value="GAG-LIKE PROTEIN"/>
    <property type="match status" value="1"/>
</dbReference>
<evidence type="ECO:0000259" key="1">
    <source>
        <dbReference type="PROSITE" id="PS50994"/>
    </source>
</evidence>
<dbReference type="InterPro" id="IPR036397">
    <property type="entry name" value="RNaseH_sf"/>
</dbReference>
<dbReference type="PROSITE" id="PS50994">
    <property type="entry name" value="INTEGRASE"/>
    <property type="match status" value="1"/>
</dbReference>
<keyword evidence="3" id="KW-1185">Reference proteome</keyword>
<dbReference type="Pfam" id="PF18701">
    <property type="entry name" value="DUF5641"/>
    <property type="match status" value="1"/>
</dbReference>
<reference evidence="2 3" key="1">
    <citation type="submission" date="2019-08" db="EMBL/GenBank/DDBJ databases">
        <title>Whole genome of Aphis craccivora.</title>
        <authorList>
            <person name="Voronova N.V."/>
            <person name="Shulinski R.S."/>
            <person name="Bandarenka Y.V."/>
            <person name="Zhorov D.G."/>
            <person name="Warner D."/>
        </authorList>
    </citation>
    <scope>NUCLEOTIDE SEQUENCE [LARGE SCALE GENOMIC DNA]</scope>
    <source>
        <strain evidence="2">180601</strain>
        <tissue evidence="2">Whole Body</tissue>
    </source>
</reference>
<dbReference type="SUPFAM" id="SSF53098">
    <property type="entry name" value="Ribonuclease H-like"/>
    <property type="match status" value="1"/>
</dbReference>
<dbReference type="OrthoDB" id="6623406at2759"/>
<dbReference type="InterPro" id="IPR040676">
    <property type="entry name" value="DUF5641"/>
</dbReference>
<gene>
    <name evidence="2" type="ORF">FWK35_00018225</name>
</gene>
<evidence type="ECO:0000313" key="3">
    <source>
        <dbReference type="Proteomes" id="UP000478052"/>
    </source>
</evidence>
<name>A0A6G0YEC0_APHCR</name>
<proteinExistence type="predicted"/>
<sequence length="424" mass="47894">MWVGIDFAGPLTIRELKLRKARECKVYISVFICMTVKAVHLEIVTDLSTSAFLAALDRFVARRGLPSDIYSDCGTNFVGASKQLRQYFSETKTRDQLSSRIPCSWHFNPPSAPHFGGIWEAAVKSMKRLLVRVVGAHTLTYEELNTVICRIESVLNSRPLTPLSSDPGELESLTPGHFLVGQPLLCVPEPNVLDTPDRLTSRWKLLHQCHQAFWKRWSSEYLNNLQLRSKWTSIDTPLKVGDLVLIKDNLTTPLGWRLGRIIELLPGRDEVVRVVKLMTRQESVLTRCVTGVWASVTWSDWSSTPRPRSSSSSFARLRLPRGEYVRTSSISDIGPPLVEKSSAAAQLGRAAFGVRQAGDTTDAPLRKGKDPPSYRLLSFALCWFLTVCVRARYAVRFGSQRLYDQLRFKSVPITSKVYHQLRFT</sequence>
<dbReference type="Gene3D" id="3.30.420.10">
    <property type="entry name" value="Ribonuclease H-like superfamily/Ribonuclease H"/>
    <property type="match status" value="1"/>
</dbReference>
<dbReference type="PANTHER" id="PTHR47331">
    <property type="entry name" value="PHD-TYPE DOMAIN-CONTAINING PROTEIN"/>
    <property type="match status" value="1"/>
</dbReference>
<dbReference type="InterPro" id="IPR001584">
    <property type="entry name" value="Integrase_cat-core"/>
</dbReference>